<dbReference type="InterPro" id="IPR011059">
    <property type="entry name" value="Metal-dep_hydrolase_composite"/>
</dbReference>
<accession>A0A850PDT8</accession>
<keyword evidence="1" id="KW-0378">Hydrolase</keyword>
<sequence length="59" mass="5943">MTTIVFENVRLIDPDGGLDRPGRLLVRDGVIAGLDTPQAEGTPEGAAVVQGGGAVLCPG</sequence>
<keyword evidence="2" id="KW-1185">Reference proteome</keyword>
<dbReference type="EMBL" id="JABXXR010000310">
    <property type="protein sequence ID" value="NVN42178.1"/>
    <property type="molecule type" value="Genomic_DNA"/>
</dbReference>
<dbReference type="Gene3D" id="2.30.40.10">
    <property type="entry name" value="Urease, subunit C, domain 1"/>
    <property type="match status" value="1"/>
</dbReference>
<gene>
    <name evidence="1" type="ORF">HUK82_16660</name>
</gene>
<dbReference type="SUPFAM" id="SSF51338">
    <property type="entry name" value="Composite domain of metallo-dependent hydrolases"/>
    <property type="match status" value="1"/>
</dbReference>
<evidence type="ECO:0000313" key="1">
    <source>
        <dbReference type="EMBL" id="NVN42178.1"/>
    </source>
</evidence>
<proteinExistence type="predicted"/>
<evidence type="ECO:0000313" key="2">
    <source>
        <dbReference type="Proteomes" id="UP000585665"/>
    </source>
</evidence>
<dbReference type="EC" id="3.5.2.3" evidence="1"/>
<organism evidence="1 2">
    <name type="scientific">Ameyamaea chiangmaiensis</name>
    <dbReference type="NCBI Taxonomy" id="442969"/>
    <lineage>
        <taxon>Bacteria</taxon>
        <taxon>Pseudomonadati</taxon>
        <taxon>Pseudomonadota</taxon>
        <taxon>Alphaproteobacteria</taxon>
        <taxon>Acetobacterales</taxon>
        <taxon>Acetobacteraceae</taxon>
        <taxon>Ameyamaea</taxon>
    </lineage>
</organism>
<dbReference type="GO" id="GO:0004151">
    <property type="term" value="F:dihydroorotase activity"/>
    <property type="evidence" value="ECO:0007669"/>
    <property type="project" value="UniProtKB-EC"/>
</dbReference>
<protein>
    <submittedName>
        <fullName evidence="1">Dihydroorotase</fullName>
        <ecNumber evidence="1">3.5.2.3</ecNumber>
    </submittedName>
</protein>
<dbReference type="AlphaFoldDB" id="A0A850PDT8"/>
<comment type="caution">
    <text evidence="1">The sequence shown here is derived from an EMBL/GenBank/DDBJ whole genome shotgun (WGS) entry which is preliminary data.</text>
</comment>
<name>A0A850PDT8_9PROT</name>
<dbReference type="Proteomes" id="UP000585665">
    <property type="component" value="Unassembled WGS sequence"/>
</dbReference>
<reference evidence="1 2" key="1">
    <citation type="submission" date="2020-06" db="EMBL/GenBank/DDBJ databases">
        <title>Description of novel acetic acid bacteria.</title>
        <authorList>
            <person name="Sombolestani A."/>
        </authorList>
    </citation>
    <scope>NUCLEOTIDE SEQUENCE [LARGE SCALE GENOMIC DNA]</scope>
    <source>
        <strain evidence="1 2">LMG 27010</strain>
    </source>
</reference>
<feature type="non-terminal residue" evidence="1">
    <location>
        <position position="59"/>
    </location>
</feature>